<gene>
    <name evidence="1" type="ORF">Cvel_22766</name>
</gene>
<dbReference type="EMBL" id="CDMZ01001407">
    <property type="protein sequence ID" value="CEM32093.1"/>
    <property type="molecule type" value="Genomic_DNA"/>
</dbReference>
<organism evidence="1">
    <name type="scientific">Chromera velia CCMP2878</name>
    <dbReference type="NCBI Taxonomy" id="1169474"/>
    <lineage>
        <taxon>Eukaryota</taxon>
        <taxon>Sar</taxon>
        <taxon>Alveolata</taxon>
        <taxon>Colpodellida</taxon>
        <taxon>Chromeraceae</taxon>
        <taxon>Chromera</taxon>
    </lineage>
</organism>
<evidence type="ECO:0000313" key="1">
    <source>
        <dbReference type="EMBL" id="CEM32093.1"/>
    </source>
</evidence>
<reference evidence="1" key="1">
    <citation type="submission" date="2014-11" db="EMBL/GenBank/DDBJ databases">
        <authorList>
            <person name="Otto D Thomas"/>
            <person name="Naeem Raeece"/>
        </authorList>
    </citation>
    <scope>NUCLEOTIDE SEQUENCE</scope>
</reference>
<protein>
    <submittedName>
        <fullName evidence="1">Uncharacterized protein</fullName>
    </submittedName>
</protein>
<accession>A0A0G4GPI6</accession>
<name>A0A0G4GPI6_9ALVE</name>
<dbReference type="AlphaFoldDB" id="A0A0G4GPI6"/>
<sequence>MWESESFSGGLLRADEWGRLEFGSFVVSSSGVAAESFRLLHLRVAIDSGPLSVGSLELVEQSENENGGVIGETPGPERGGKEALLSFFDRVKGPELSVGVGWDDASPFFKSPMGRLRFPKAGRDSTGPVSTSMEMVLGLPPFRVAREVVTERDLVNVFGTFFELPAKNAGGIRKIRPVASHDFHIYDFCSFRGLLVLAGVTSKTGGETEHIVRERGGTGAGLWVGVLDDLWDLGAPSGVGGVWNSSQVTADTPSDPYLMTGYAEKHLILSLHKSAGAAAVDFHVEVDIDGEGLWVLFHRELEVRDGQERRIAFPLEFAAYWVRLKASTDYVASGIFIYDKL</sequence>
<proteinExistence type="predicted"/>
<dbReference type="VEuPathDB" id="CryptoDB:Cvel_22766"/>